<evidence type="ECO:0000313" key="3">
    <source>
        <dbReference type="EMBL" id="MBM7510272.1"/>
    </source>
</evidence>
<evidence type="ECO:0000256" key="1">
    <source>
        <dbReference type="SAM" id="Phobius"/>
    </source>
</evidence>
<feature type="domain" description="AFP-like" evidence="2">
    <location>
        <begin position="64"/>
        <end position="127"/>
    </location>
</feature>
<organism evidence="3 4">
    <name type="scientific">Nocardioides salarius</name>
    <dbReference type="NCBI Taxonomy" id="374513"/>
    <lineage>
        <taxon>Bacteria</taxon>
        <taxon>Bacillati</taxon>
        <taxon>Actinomycetota</taxon>
        <taxon>Actinomycetes</taxon>
        <taxon>Propionibacteriales</taxon>
        <taxon>Nocardioidaceae</taxon>
        <taxon>Nocardioides</taxon>
    </lineage>
</organism>
<comment type="caution">
    <text evidence="3">The sequence shown here is derived from an EMBL/GenBank/DDBJ whole genome shotgun (WGS) entry which is preliminary data.</text>
</comment>
<dbReference type="EMBL" id="JAFBBZ010000001">
    <property type="protein sequence ID" value="MBM7510272.1"/>
    <property type="molecule type" value="Genomic_DNA"/>
</dbReference>
<dbReference type="Gene3D" id="3.90.1210.10">
    <property type="entry name" value="Antifreeze-like/N-acetylneuraminic acid synthase C-terminal domain"/>
    <property type="match status" value="1"/>
</dbReference>
<dbReference type="CDD" id="cd11614">
    <property type="entry name" value="SAF_CpaB_FlgA_like"/>
    <property type="match status" value="1"/>
</dbReference>
<keyword evidence="1" id="KW-1133">Transmembrane helix</keyword>
<feature type="transmembrane region" description="Helical" evidence="1">
    <location>
        <begin position="35"/>
        <end position="55"/>
    </location>
</feature>
<dbReference type="SMART" id="SM00858">
    <property type="entry name" value="SAF"/>
    <property type="match status" value="1"/>
</dbReference>
<gene>
    <name evidence="3" type="ORF">JOE61_004086</name>
</gene>
<evidence type="ECO:0000259" key="2">
    <source>
        <dbReference type="PROSITE" id="PS50844"/>
    </source>
</evidence>
<accession>A0ABS2MGM9</accession>
<dbReference type="Proteomes" id="UP000732378">
    <property type="component" value="Unassembled WGS sequence"/>
</dbReference>
<keyword evidence="4" id="KW-1185">Reference proteome</keyword>
<sequence length="225" mass="23037">MSMSGAATRIDGTLKQEGPAAAALVPPPKLRRRPALVAAAIGAICIGALLAGWAWTATTNTHEVLVARHSIERGSVIEADDLARVQVSAGPALKPVAASEFDRVVGQRAAMDISSGGMLTPDSFTAEVVPGENQSVVGVALTPAQAPGLELRYGDKVRVIVTPAQGEELAAGTPLSNDATVVGVHTSEETGQTVVDLLVPKADAAVLATRIATGNIALVLDSRER</sequence>
<evidence type="ECO:0000313" key="4">
    <source>
        <dbReference type="Proteomes" id="UP000732378"/>
    </source>
</evidence>
<reference evidence="3 4" key="1">
    <citation type="submission" date="2021-01" db="EMBL/GenBank/DDBJ databases">
        <title>Sequencing the genomes of 1000 actinobacteria strains.</title>
        <authorList>
            <person name="Klenk H.-P."/>
        </authorList>
    </citation>
    <scope>NUCLEOTIDE SEQUENCE [LARGE SCALE GENOMIC DNA]</scope>
    <source>
        <strain evidence="3 4">DSM 18239</strain>
    </source>
</reference>
<dbReference type="InterPro" id="IPR006190">
    <property type="entry name" value="SAF_AFP_Neu5Ac"/>
</dbReference>
<dbReference type="InterPro" id="IPR013974">
    <property type="entry name" value="SAF"/>
</dbReference>
<name>A0ABS2MGM9_9ACTN</name>
<proteinExistence type="predicted"/>
<keyword evidence="1" id="KW-0812">Transmembrane</keyword>
<dbReference type="Pfam" id="PF08666">
    <property type="entry name" value="SAF"/>
    <property type="match status" value="1"/>
</dbReference>
<dbReference type="PROSITE" id="PS50844">
    <property type="entry name" value="AFP_LIKE"/>
    <property type="match status" value="1"/>
</dbReference>
<dbReference type="RefSeq" id="WP_204797329.1">
    <property type="nucleotide sequence ID" value="NZ_JACDTV010000023.1"/>
</dbReference>
<protein>
    <recommendedName>
        <fullName evidence="2">AFP-like domain-containing protein</fullName>
    </recommendedName>
</protein>
<keyword evidence="1" id="KW-0472">Membrane</keyword>